<evidence type="ECO:0000259" key="14">
    <source>
        <dbReference type="SMART" id="SM00478"/>
    </source>
</evidence>
<evidence type="ECO:0000313" key="15">
    <source>
        <dbReference type="EMBL" id="RXW33164.1"/>
    </source>
</evidence>
<evidence type="ECO:0000256" key="1">
    <source>
        <dbReference type="ARBA" id="ARBA00000843"/>
    </source>
</evidence>
<dbReference type="SUPFAM" id="SSF48150">
    <property type="entry name" value="DNA-glycosylase"/>
    <property type="match status" value="1"/>
</dbReference>
<evidence type="ECO:0000256" key="9">
    <source>
        <dbReference type="ARBA" id="ARBA00022801"/>
    </source>
</evidence>
<keyword evidence="8" id="KW-0227">DNA damage</keyword>
<keyword evidence="16" id="KW-1185">Reference proteome</keyword>
<dbReference type="InterPro" id="IPR004036">
    <property type="entry name" value="Endonuclease-III-like_CS2"/>
</dbReference>
<evidence type="ECO:0000256" key="4">
    <source>
        <dbReference type="ARBA" id="ARBA00012045"/>
    </source>
</evidence>
<dbReference type="PANTHER" id="PTHR42944:SF1">
    <property type="entry name" value="ADENINE DNA GLYCOSYLASE"/>
    <property type="match status" value="1"/>
</dbReference>
<keyword evidence="7" id="KW-0479">Metal-binding</keyword>
<dbReference type="EMBL" id="PPCV01000002">
    <property type="protein sequence ID" value="RXW33164.1"/>
    <property type="molecule type" value="Genomic_DNA"/>
</dbReference>
<dbReference type="GO" id="GO:0032357">
    <property type="term" value="F:oxidized purine DNA binding"/>
    <property type="evidence" value="ECO:0007669"/>
    <property type="project" value="TreeGrafter"/>
</dbReference>
<dbReference type="GO" id="GO:0006284">
    <property type="term" value="P:base-excision repair"/>
    <property type="evidence" value="ECO:0007669"/>
    <property type="project" value="InterPro"/>
</dbReference>
<comment type="cofactor">
    <cofactor evidence="2">
        <name>[4Fe-4S] cluster</name>
        <dbReference type="ChEBI" id="CHEBI:49883"/>
    </cofactor>
</comment>
<dbReference type="SMART" id="SM00478">
    <property type="entry name" value="ENDO3c"/>
    <property type="match status" value="1"/>
</dbReference>
<keyword evidence="9" id="KW-0378">Hydrolase</keyword>
<dbReference type="SMART" id="SM00525">
    <property type="entry name" value="FES"/>
    <property type="match status" value="1"/>
</dbReference>
<evidence type="ECO:0000256" key="5">
    <source>
        <dbReference type="ARBA" id="ARBA00022023"/>
    </source>
</evidence>
<dbReference type="GO" id="GO:0034039">
    <property type="term" value="F:8-oxo-7,8-dihydroguanine DNA N-glycosylase activity"/>
    <property type="evidence" value="ECO:0007669"/>
    <property type="project" value="TreeGrafter"/>
</dbReference>
<dbReference type="GO" id="GO:0006298">
    <property type="term" value="P:mismatch repair"/>
    <property type="evidence" value="ECO:0007669"/>
    <property type="project" value="TreeGrafter"/>
</dbReference>
<dbReference type="InterPro" id="IPR000445">
    <property type="entry name" value="HhH_motif"/>
</dbReference>
<dbReference type="OrthoDB" id="9802365at2"/>
<keyword evidence="12" id="KW-0234">DNA repair</keyword>
<evidence type="ECO:0000256" key="2">
    <source>
        <dbReference type="ARBA" id="ARBA00001966"/>
    </source>
</evidence>
<gene>
    <name evidence="15" type="ORF">C1706_03185</name>
</gene>
<accession>A0A4Q2EKY1</accession>
<dbReference type="Pfam" id="PF00730">
    <property type="entry name" value="HhH-GPD"/>
    <property type="match status" value="1"/>
</dbReference>
<comment type="caution">
    <text evidence="15">The sequence shown here is derived from an EMBL/GenBank/DDBJ whole genome shotgun (WGS) entry which is preliminary data.</text>
</comment>
<evidence type="ECO:0000256" key="7">
    <source>
        <dbReference type="ARBA" id="ARBA00022723"/>
    </source>
</evidence>
<protein>
    <recommendedName>
        <fullName evidence="5">Adenine DNA glycosylase</fullName>
        <ecNumber evidence="4">3.2.2.31</ecNumber>
    </recommendedName>
</protein>
<keyword evidence="6" id="KW-0004">4Fe-4S</keyword>
<proteinExistence type="inferred from homology"/>
<dbReference type="InterPro" id="IPR011257">
    <property type="entry name" value="DNA_glycosylase"/>
</dbReference>
<dbReference type="InterPro" id="IPR044298">
    <property type="entry name" value="MIG/MutY"/>
</dbReference>
<evidence type="ECO:0000313" key="16">
    <source>
        <dbReference type="Proteomes" id="UP000290624"/>
    </source>
</evidence>
<evidence type="ECO:0000256" key="13">
    <source>
        <dbReference type="ARBA" id="ARBA00023295"/>
    </source>
</evidence>
<dbReference type="PROSITE" id="PS01155">
    <property type="entry name" value="ENDONUCLEASE_III_2"/>
    <property type="match status" value="1"/>
</dbReference>
<evidence type="ECO:0000256" key="3">
    <source>
        <dbReference type="ARBA" id="ARBA00008343"/>
    </source>
</evidence>
<comment type="catalytic activity">
    <reaction evidence="1">
        <text>Hydrolyzes free adenine bases from 7,8-dihydro-8-oxoguanine:adenine mismatched double-stranded DNA, leaving an apurinic site.</text>
        <dbReference type="EC" id="3.2.2.31"/>
    </reaction>
</comment>
<dbReference type="Gene3D" id="1.10.340.30">
    <property type="entry name" value="Hypothetical protein, domain 2"/>
    <property type="match status" value="1"/>
</dbReference>
<reference evidence="15 16" key="1">
    <citation type="submission" date="2018-01" db="EMBL/GenBank/DDBJ databases">
        <title>Lactibacter flavus gen. nov., sp. nov., a novel bacterium of the family Propionibacteriaceae isolated from raw milk and dairy products.</title>
        <authorList>
            <person name="Wenning M."/>
            <person name="Breitenwieser F."/>
            <person name="Huptas C."/>
            <person name="von Neubeck M."/>
            <person name="Busse H.-J."/>
            <person name="Scherer S."/>
        </authorList>
    </citation>
    <scope>NUCLEOTIDE SEQUENCE [LARGE SCALE GENOMIC DNA]</scope>
    <source>
        <strain evidence="15 16">VG341</strain>
    </source>
</reference>
<organism evidence="15 16">
    <name type="scientific">Propioniciclava flava</name>
    <dbReference type="NCBI Taxonomy" id="2072026"/>
    <lineage>
        <taxon>Bacteria</taxon>
        <taxon>Bacillati</taxon>
        <taxon>Actinomycetota</taxon>
        <taxon>Actinomycetes</taxon>
        <taxon>Propionibacteriales</taxon>
        <taxon>Propionibacteriaceae</taxon>
        <taxon>Propioniciclava</taxon>
    </lineage>
</organism>
<dbReference type="InterPro" id="IPR023170">
    <property type="entry name" value="HhH_base_excis_C"/>
</dbReference>
<dbReference type="InterPro" id="IPR003265">
    <property type="entry name" value="HhH-GPD_domain"/>
</dbReference>
<keyword evidence="10" id="KW-0408">Iron</keyword>
<dbReference type="Gene3D" id="1.10.1670.10">
    <property type="entry name" value="Helix-hairpin-Helix base-excision DNA repair enzymes (C-terminal)"/>
    <property type="match status" value="1"/>
</dbReference>
<dbReference type="GO" id="GO:0035485">
    <property type="term" value="F:adenine/guanine mispair binding"/>
    <property type="evidence" value="ECO:0007669"/>
    <property type="project" value="TreeGrafter"/>
</dbReference>
<dbReference type="AlphaFoldDB" id="A0A4Q2EKY1"/>
<keyword evidence="13" id="KW-0326">Glycosidase</keyword>
<dbReference type="CDD" id="cd00056">
    <property type="entry name" value="ENDO3c"/>
    <property type="match status" value="1"/>
</dbReference>
<dbReference type="PANTHER" id="PTHR42944">
    <property type="entry name" value="ADENINE DNA GLYCOSYLASE"/>
    <property type="match status" value="1"/>
</dbReference>
<dbReference type="EC" id="3.2.2.31" evidence="4"/>
<evidence type="ECO:0000256" key="6">
    <source>
        <dbReference type="ARBA" id="ARBA00022485"/>
    </source>
</evidence>
<comment type="similarity">
    <text evidence="3">Belongs to the Nth/MutY family.</text>
</comment>
<dbReference type="Pfam" id="PF00633">
    <property type="entry name" value="HHH"/>
    <property type="match status" value="1"/>
</dbReference>
<evidence type="ECO:0000256" key="11">
    <source>
        <dbReference type="ARBA" id="ARBA00023014"/>
    </source>
</evidence>
<dbReference type="GO" id="GO:0051539">
    <property type="term" value="F:4 iron, 4 sulfur cluster binding"/>
    <property type="evidence" value="ECO:0007669"/>
    <property type="project" value="UniProtKB-KW"/>
</dbReference>
<evidence type="ECO:0000256" key="12">
    <source>
        <dbReference type="ARBA" id="ARBA00023204"/>
    </source>
</evidence>
<evidence type="ECO:0000256" key="10">
    <source>
        <dbReference type="ARBA" id="ARBA00023004"/>
    </source>
</evidence>
<evidence type="ECO:0000256" key="8">
    <source>
        <dbReference type="ARBA" id="ARBA00022763"/>
    </source>
</evidence>
<dbReference type="Proteomes" id="UP000290624">
    <property type="component" value="Unassembled WGS sequence"/>
</dbReference>
<name>A0A4Q2EKY1_9ACTN</name>
<dbReference type="GO" id="GO:0046872">
    <property type="term" value="F:metal ion binding"/>
    <property type="evidence" value="ECO:0007669"/>
    <property type="project" value="UniProtKB-KW"/>
</dbReference>
<sequence>MVSEFMLQQTPVARVLPVWSVWMERWPTPSALAADEPGEAVRAWGRLGYPRRAQRLHAAATVIVAEHGGQVPASLDALRALPGVGEYTAAAIASFGYGQRHLVLDTNVRRVLARIEDGCEFPPTHLTQGERDRRQVWVPDDPAQAAAWAVASMELGALVCTARTPACPSCPVRESCAWFAAGRPAHEGPPRRGQTYAGTDRQCRGVLLGVVRDAAGPVPEEAVLAAWTSDPAQATRALEGLLADGLLRKGAQATVTL</sequence>
<feature type="domain" description="HhH-GPD" evidence="14">
    <location>
        <begin position="6"/>
        <end position="158"/>
    </location>
</feature>
<dbReference type="InterPro" id="IPR003651">
    <property type="entry name" value="Endonuclease3_FeS-loop_motif"/>
</dbReference>
<keyword evidence="11" id="KW-0411">Iron-sulfur</keyword>
<dbReference type="GO" id="GO:0000701">
    <property type="term" value="F:purine-specific mismatch base pair DNA N-glycosylase activity"/>
    <property type="evidence" value="ECO:0007669"/>
    <property type="project" value="UniProtKB-EC"/>
</dbReference>